<dbReference type="GO" id="GO:0005739">
    <property type="term" value="C:mitochondrion"/>
    <property type="evidence" value="ECO:0007669"/>
    <property type="project" value="TreeGrafter"/>
</dbReference>
<dbReference type="EMBL" id="CAJVPZ010024738">
    <property type="protein sequence ID" value="CAG8720107.1"/>
    <property type="molecule type" value="Genomic_DNA"/>
</dbReference>
<dbReference type="PANTHER" id="PTHR43866">
    <property type="entry name" value="MALONATE-SEMIALDEHYDE DEHYDROGENASE"/>
    <property type="match status" value="1"/>
</dbReference>
<dbReference type="InterPro" id="IPR010061">
    <property type="entry name" value="MeMal-semiAld_DH"/>
</dbReference>
<evidence type="ECO:0000256" key="1">
    <source>
        <dbReference type="ARBA" id="ARBA00009986"/>
    </source>
</evidence>
<gene>
    <name evidence="2" type="ORF">RFULGI_LOCUS11400</name>
</gene>
<dbReference type="GO" id="GO:0006210">
    <property type="term" value="P:thymine catabolic process"/>
    <property type="evidence" value="ECO:0007669"/>
    <property type="project" value="TreeGrafter"/>
</dbReference>
<dbReference type="Proteomes" id="UP000789396">
    <property type="component" value="Unassembled WGS sequence"/>
</dbReference>
<keyword evidence="3" id="KW-1185">Reference proteome</keyword>
<evidence type="ECO:0000313" key="3">
    <source>
        <dbReference type="Proteomes" id="UP000789396"/>
    </source>
</evidence>
<name>A0A9N9I4J0_9GLOM</name>
<dbReference type="GO" id="GO:0004491">
    <property type="term" value="F:methylmalonate-semialdehyde dehydrogenase (acylating, NAD) activity"/>
    <property type="evidence" value="ECO:0007669"/>
    <property type="project" value="InterPro"/>
</dbReference>
<comment type="caution">
    <text evidence="2">The sequence shown here is derived from an EMBL/GenBank/DDBJ whole genome shotgun (WGS) entry which is preliminary data.</text>
</comment>
<evidence type="ECO:0000313" key="2">
    <source>
        <dbReference type="EMBL" id="CAG8720107.1"/>
    </source>
</evidence>
<sequence>MNPPPHNQFATYDELLEYVHAFYKAQGYAITTKRSRSDLKGEIKNITLGCDRSGLYRNRSNLTDDTRYKKTASRLIDCPFELFGTRHNNLWYLEIQNLKHIHDASTEMSGHPIIRRLNIEQRKMVKQMAAASTRSH</sequence>
<organism evidence="2 3">
    <name type="scientific">Racocetra fulgida</name>
    <dbReference type="NCBI Taxonomy" id="60492"/>
    <lineage>
        <taxon>Eukaryota</taxon>
        <taxon>Fungi</taxon>
        <taxon>Fungi incertae sedis</taxon>
        <taxon>Mucoromycota</taxon>
        <taxon>Glomeromycotina</taxon>
        <taxon>Glomeromycetes</taxon>
        <taxon>Diversisporales</taxon>
        <taxon>Gigasporaceae</taxon>
        <taxon>Racocetra</taxon>
    </lineage>
</organism>
<accession>A0A9N9I4J0</accession>
<dbReference type="AlphaFoldDB" id="A0A9N9I4J0"/>
<comment type="similarity">
    <text evidence="1">Belongs to the aldehyde dehydrogenase family.</text>
</comment>
<dbReference type="OrthoDB" id="4950677at2759"/>
<protein>
    <submittedName>
        <fullName evidence="2">770_t:CDS:1</fullName>
    </submittedName>
</protein>
<proteinExistence type="inferred from homology"/>
<reference evidence="2" key="1">
    <citation type="submission" date="2021-06" db="EMBL/GenBank/DDBJ databases">
        <authorList>
            <person name="Kallberg Y."/>
            <person name="Tangrot J."/>
            <person name="Rosling A."/>
        </authorList>
    </citation>
    <scope>NUCLEOTIDE SEQUENCE</scope>
    <source>
        <strain evidence="2">IN212</strain>
    </source>
</reference>
<dbReference type="PANTHER" id="PTHR43866:SF3">
    <property type="entry name" value="METHYLMALONATE-SEMIALDEHYDE DEHYDROGENASE [ACYLATING], MITOCHONDRIAL"/>
    <property type="match status" value="1"/>
</dbReference>
<dbReference type="GO" id="GO:0006574">
    <property type="term" value="P:L-valine catabolic process"/>
    <property type="evidence" value="ECO:0007669"/>
    <property type="project" value="TreeGrafter"/>
</dbReference>